<dbReference type="InterPro" id="IPR001245">
    <property type="entry name" value="Ser-Thr/Tyr_kinase_cat_dom"/>
</dbReference>
<dbReference type="InterPro" id="IPR011009">
    <property type="entry name" value="Kinase-like_dom_sf"/>
</dbReference>
<feature type="chain" id="PRO_5030716748" description="Protein kinase domain-containing protein" evidence="7">
    <location>
        <begin position="22"/>
        <end position="775"/>
    </location>
</feature>
<evidence type="ECO:0000256" key="1">
    <source>
        <dbReference type="ARBA" id="ARBA00004167"/>
    </source>
</evidence>
<evidence type="ECO:0000259" key="8">
    <source>
        <dbReference type="PROSITE" id="PS50011"/>
    </source>
</evidence>
<evidence type="ECO:0000256" key="2">
    <source>
        <dbReference type="ARBA" id="ARBA00022679"/>
    </source>
</evidence>
<dbReference type="Gene3D" id="3.80.10.10">
    <property type="entry name" value="Ribonuclease Inhibitor"/>
    <property type="match status" value="1"/>
</dbReference>
<protein>
    <recommendedName>
        <fullName evidence="8">Protein kinase domain-containing protein</fullName>
    </recommendedName>
</protein>
<keyword evidence="7" id="KW-0732">Signal</keyword>
<evidence type="ECO:0000256" key="7">
    <source>
        <dbReference type="SAM" id="SignalP"/>
    </source>
</evidence>
<keyword evidence="10" id="KW-1185">Reference proteome</keyword>
<dbReference type="Gramene" id="AUR62031972-RA">
    <property type="protein sequence ID" value="AUR62031972-RA:cds"/>
    <property type="gene ID" value="AUR62031972"/>
</dbReference>
<comment type="subcellular location">
    <subcellularLocation>
        <location evidence="1">Membrane</location>
        <topology evidence="1">Single-pass membrane protein</topology>
    </subcellularLocation>
</comment>
<name>A0A803MM10_CHEQI</name>
<dbReference type="PROSITE" id="PS50011">
    <property type="entry name" value="PROTEIN_KINASE_DOM"/>
    <property type="match status" value="1"/>
</dbReference>
<dbReference type="InterPro" id="IPR017441">
    <property type="entry name" value="Protein_kinase_ATP_BS"/>
</dbReference>
<keyword evidence="6" id="KW-1133">Transmembrane helix</keyword>
<keyword evidence="2" id="KW-0808">Transferase</keyword>
<feature type="binding site" evidence="5">
    <location>
        <position position="600"/>
    </location>
    <ligand>
        <name>ATP</name>
        <dbReference type="ChEBI" id="CHEBI:30616"/>
    </ligand>
</feature>
<keyword evidence="3 5" id="KW-0547">Nucleotide-binding</keyword>
<reference evidence="9" key="2">
    <citation type="submission" date="2021-03" db="UniProtKB">
        <authorList>
            <consortium name="EnsemblPlants"/>
        </authorList>
    </citation>
    <scope>IDENTIFICATION</scope>
</reference>
<evidence type="ECO:0000256" key="6">
    <source>
        <dbReference type="SAM" id="Phobius"/>
    </source>
</evidence>
<feature type="domain" description="Protein kinase" evidence="8">
    <location>
        <begin position="572"/>
        <end position="775"/>
    </location>
</feature>
<dbReference type="Proteomes" id="UP000596660">
    <property type="component" value="Unplaced"/>
</dbReference>
<evidence type="ECO:0000256" key="3">
    <source>
        <dbReference type="ARBA" id="ARBA00022741"/>
    </source>
</evidence>
<dbReference type="PANTHER" id="PTHR45631">
    <property type="entry name" value="OS07G0107800 PROTEIN-RELATED"/>
    <property type="match status" value="1"/>
</dbReference>
<dbReference type="PANTHER" id="PTHR45631:SF215">
    <property type="entry name" value="PROTEIN KINASE DOMAIN-CONTAINING PROTEIN"/>
    <property type="match status" value="1"/>
</dbReference>
<evidence type="ECO:0000256" key="5">
    <source>
        <dbReference type="PROSITE-ProRule" id="PRU10141"/>
    </source>
</evidence>
<keyword evidence="4 5" id="KW-0067">ATP-binding</keyword>
<dbReference type="AlphaFoldDB" id="A0A803MM10"/>
<dbReference type="EnsemblPlants" id="AUR62031972-RA">
    <property type="protein sequence ID" value="AUR62031972-RA:cds"/>
    <property type="gene ID" value="AUR62031972"/>
</dbReference>
<evidence type="ECO:0000256" key="4">
    <source>
        <dbReference type="ARBA" id="ARBA00022840"/>
    </source>
</evidence>
<dbReference type="GO" id="GO:0004672">
    <property type="term" value="F:protein kinase activity"/>
    <property type="evidence" value="ECO:0007669"/>
    <property type="project" value="InterPro"/>
</dbReference>
<dbReference type="Pfam" id="PF12819">
    <property type="entry name" value="Malectin_like"/>
    <property type="match status" value="1"/>
</dbReference>
<dbReference type="InterPro" id="IPR032675">
    <property type="entry name" value="LRR_dom_sf"/>
</dbReference>
<sequence>MIRFYLRDYVVLLALAVLVQSQQDHTGFVTVSDDLLADCGKDTGYTDESTTLYYAPDELYIDTGINVDVSPPYRVPTLQQQLQNVRSFPQGSKNCYTLRPAQGKGANYLVRAIFMYGNYDFLDNPPTFELHLGVDVWDTIKLDNSSHILMKEMIHSPSTDFLYVCLANIGSGTPLISGLELRQLNDSIYKRESGSLDLLYRYYSHKTSVDSIRYNDDIFDRIWEPMYLINGSQISTQFDVISTLNVFQLPSSVMKAEIIPVNVSEPIHFTYTPTTKESMEFYIYLHLAELSTLRANQGREFNITVNGLHLYGPCVPLYLTADTIYNNKALTGSQLDVYIQSTEKSTLPPILNAVEIFSIKKLSQFSTNQLDVDAMRNIKLSYNLTKDWQGDPRVPKAYRWTGINCSYETSSSPRIISLNLSSEGLTGDIATSISNLTALQSNCLGTVSKNLSGNSFNGSVPELLLERSRKGSLSLSVESTPALCSSTSCTSQKKKKAFIAPVAACAALFVLLTAVSHNIVLKKMIAGTFHAESSIIEAKKPLAIINIQESSYSQGKGGLARFTYSEITNLTRGFRRELGKGGFGVVYYGCLKDGVEVAVKMLSPSINASEQYSTEVELLMSIRHKNLVSLIGYCEEGSHLALIYEYMAKGNLQTALSDPMYQQVIGTTGYLDPQYHITQQLNEKSDVYSFGVVLLELITGKTAIMKKDVQVWLDIALACVKLTAVERPTMSHIVTELKECLEMELNEGNSIIESNNNSIEMNPAITYTAMAPAAR</sequence>
<dbReference type="InterPro" id="IPR024788">
    <property type="entry name" value="Malectin-like_Carb-bd_dom"/>
</dbReference>
<evidence type="ECO:0000313" key="9">
    <source>
        <dbReference type="EnsemblPlants" id="AUR62031972-RA:cds"/>
    </source>
</evidence>
<keyword evidence="6" id="KW-0472">Membrane</keyword>
<dbReference type="SUPFAM" id="SSF56112">
    <property type="entry name" value="Protein kinase-like (PK-like)"/>
    <property type="match status" value="1"/>
</dbReference>
<dbReference type="Gene3D" id="3.30.200.20">
    <property type="entry name" value="Phosphorylase Kinase, domain 1"/>
    <property type="match status" value="1"/>
</dbReference>
<keyword evidence="6" id="KW-0812">Transmembrane</keyword>
<dbReference type="FunFam" id="3.30.200.20:FF:000178">
    <property type="entry name" value="serine/threonine-protein kinase PBS1-like"/>
    <property type="match status" value="1"/>
</dbReference>
<proteinExistence type="predicted"/>
<dbReference type="PROSITE" id="PS00107">
    <property type="entry name" value="PROTEIN_KINASE_ATP"/>
    <property type="match status" value="1"/>
</dbReference>
<feature type="transmembrane region" description="Helical" evidence="6">
    <location>
        <begin position="497"/>
        <end position="515"/>
    </location>
</feature>
<dbReference type="GO" id="GO:0016020">
    <property type="term" value="C:membrane"/>
    <property type="evidence" value="ECO:0007669"/>
    <property type="project" value="UniProtKB-SubCell"/>
</dbReference>
<feature type="signal peptide" evidence="7">
    <location>
        <begin position="1"/>
        <end position="21"/>
    </location>
</feature>
<dbReference type="OMA" id="GVNLWEP"/>
<evidence type="ECO:0000313" key="10">
    <source>
        <dbReference type="Proteomes" id="UP000596660"/>
    </source>
</evidence>
<accession>A0A803MM10</accession>
<dbReference type="Pfam" id="PF07714">
    <property type="entry name" value="PK_Tyr_Ser-Thr"/>
    <property type="match status" value="1"/>
</dbReference>
<organism evidence="9 10">
    <name type="scientific">Chenopodium quinoa</name>
    <name type="common">Quinoa</name>
    <dbReference type="NCBI Taxonomy" id="63459"/>
    <lineage>
        <taxon>Eukaryota</taxon>
        <taxon>Viridiplantae</taxon>
        <taxon>Streptophyta</taxon>
        <taxon>Embryophyta</taxon>
        <taxon>Tracheophyta</taxon>
        <taxon>Spermatophyta</taxon>
        <taxon>Magnoliopsida</taxon>
        <taxon>eudicotyledons</taxon>
        <taxon>Gunneridae</taxon>
        <taxon>Pentapetalae</taxon>
        <taxon>Caryophyllales</taxon>
        <taxon>Chenopodiaceae</taxon>
        <taxon>Chenopodioideae</taxon>
        <taxon>Atripliceae</taxon>
        <taxon>Chenopodium</taxon>
    </lineage>
</organism>
<reference evidence="9" key="1">
    <citation type="journal article" date="2017" name="Nature">
        <title>The genome of Chenopodium quinoa.</title>
        <authorList>
            <person name="Jarvis D.E."/>
            <person name="Ho Y.S."/>
            <person name="Lightfoot D.J."/>
            <person name="Schmoeckel S.M."/>
            <person name="Li B."/>
            <person name="Borm T.J.A."/>
            <person name="Ohyanagi H."/>
            <person name="Mineta K."/>
            <person name="Michell C.T."/>
            <person name="Saber N."/>
            <person name="Kharbatia N.M."/>
            <person name="Rupper R.R."/>
            <person name="Sharp A.R."/>
            <person name="Dally N."/>
            <person name="Boughton B.A."/>
            <person name="Woo Y.H."/>
            <person name="Gao G."/>
            <person name="Schijlen E.G.W.M."/>
            <person name="Guo X."/>
            <person name="Momin A.A."/>
            <person name="Negrao S."/>
            <person name="Al-Babili S."/>
            <person name="Gehring C."/>
            <person name="Roessner U."/>
            <person name="Jung C."/>
            <person name="Murphy K."/>
            <person name="Arold S.T."/>
            <person name="Gojobori T."/>
            <person name="van der Linden C.G."/>
            <person name="van Loo E.N."/>
            <person name="Jellen E.N."/>
            <person name="Maughan P.J."/>
            <person name="Tester M."/>
        </authorList>
    </citation>
    <scope>NUCLEOTIDE SEQUENCE [LARGE SCALE GENOMIC DNA]</scope>
    <source>
        <strain evidence="9">cv. PI 614886</strain>
    </source>
</reference>
<dbReference type="GO" id="GO:0005524">
    <property type="term" value="F:ATP binding"/>
    <property type="evidence" value="ECO:0007669"/>
    <property type="project" value="UniProtKB-UniRule"/>
</dbReference>
<dbReference type="Gene3D" id="1.10.510.10">
    <property type="entry name" value="Transferase(Phosphotransferase) domain 1"/>
    <property type="match status" value="1"/>
</dbReference>
<dbReference type="InterPro" id="IPR000719">
    <property type="entry name" value="Prot_kinase_dom"/>
</dbReference>